<dbReference type="EMBL" id="JAAPAO010002910">
    <property type="protein sequence ID" value="KAF4647025.1"/>
    <property type="molecule type" value="Genomic_DNA"/>
</dbReference>
<dbReference type="OrthoDB" id="448157at2759"/>
<dbReference type="InterPro" id="IPR002685">
    <property type="entry name" value="Glyco_trans_15"/>
</dbReference>
<dbReference type="PANTHER" id="PTHR31121:SF6">
    <property type="entry name" value="ALPHA-1,2 MANNOSYLTRANSFERASE KTR1"/>
    <property type="match status" value="1"/>
</dbReference>
<accession>A0A7J6KI70</accession>
<dbReference type="PANTHER" id="PTHR31121">
    <property type="entry name" value="ALPHA-1,2 MANNOSYLTRANSFERASE KTR1"/>
    <property type="match status" value="1"/>
</dbReference>
<evidence type="ECO:0000313" key="3">
    <source>
        <dbReference type="EMBL" id="KAF4647025.1"/>
    </source>
</evidence>
<dbReference type="GO" id="GO:0006487">
    <property type="term" value="P:protein N-linked glycosylation"/>
    <property type="evidence" value="ECO:0007669"/>
    <property type="project" value="TreeGrafter"/>
</dbReference>
<dbReference type="SUPFAM" id="SSF53448">
    <property type="entry name" value="Nucleotide-diphospho-sugar transferases"/>
    <property type="match status" value="1"/>
</dbReference>
<organism evidence="3 4">
    <name type="scientific">Perkinsus chesapeaki</name>
    <name type="common">Clam parasite</name>
    <name type="synonym">Perkinsus andrewsi</name>
    <dbReference type="NCBI Taxonomy" id="330153"/>
    <lineage>
        <taxon>Eukaryota</taxon>
        <taxon>Sar</taxon>
        <taxon>Alveolata</taxon>
        <taxon>Perkinsozoa</taxon>
        <taxon>Perkinsea</taxon>
        <taxon>Perkinsida</taxon>
        <taxon>Perkinsidae</taxon>
        <taxon>Perkinsus</taxon>
    </lineage>
</organism>
<keyword evidence="3" id="KW-0328">Glycosyltransferase</keyword>
<name>A0A7J6KI70_PERCH</name>
<comment type="similarity">
    <text evidence="1">Belongs to the glycosyltransferase 15 family.</text>
</comment>
<dbReference type="AlphaFoldDB" id="A0A7J6KI70"/>
<reference evidence="3 4" key="1">
    <citation type="submission" date="2020-04" db="EMBL/GenBank/DDBJ databases">
        <title>Perkinsus chesapeaki whole genome sequence.</title>
        <authorList>
            <person name="Bogema D.R."/>
        </authorList>
    </citation>
    <scope>NUCLEOTIDE SEQUENCE [LARGE SCALE GENOMIC DNA]</scope>
    <source>
        <strain evidence="3">ATCC PRA-425</strain>
    </source>
</reference>
<dbReference type="GO" id="GO:0000026">
    <property type="term" value="F:alpha-1,2-mannosyltransferase activity"/>
    <property type="evidence" value="ECO:0007669"/>
    <property type="project" value="TreeGrafter"/>
</dbReference>
<dbReference type="GO" id="GO:0005794">
    <property type="term" value="C:Golgi apparatus"/>
    <property type="evidence" value="ECO:0007669"/>
    <property type="project" value="TreeGrafter"/>
</dbReference>
<dbReference type="Pfam" id="PF01793">
    <property type="entry name" value="Glyco_transf_15"/>
    <property type="match status" value="1"/>
</dbReference>
<comment type="caution">
    <text evidence="3">The sequence shown here is derived from an EMBL/GenBank/DDBJ whole genome shotgun (WGS) entry which is preliminary data.</text>
</comment>
<dbReference type="GO" id="GO:0000032">
    <property type="term" value="P:cell wall mannoprotein biosynthetic process"/>
    <property type="evidence" value="ECO:0007669"/>
    <property type="project" value="TreeGrafter"/>
</dbReference>
<evidence type="ECO:0000256" key="1">
    <source>
        <dbReference type="ARBA" id="ARBA00007677"/>
    </source>
</evidence>
<sequence length="140" mass="16728">QRWNGRYDYPVIVFHDGLSDNQMKQLVEASRNRVWFAYVDGYLEIPKWITEDMKYNAMLPEVKWSLGYRGMCRFRSGPIFHQPVLKGIDYMMTLDTDGYFPDDLSYDPIQRMFEGDYVYTYSHTLNDQPAAVQNFWEHTL</sequence>
<dbReference type="Gene3D" id="3.90.550.10">
    <property type="entry name" value="Spore Coat Polysaccharide Biosynthesis Protein SpsA, Chain A"/>
    <property type="match status" value="1"/>
</dbReference>
<keyword evidence="4" id="KW-1185">Reference proteome</keyword>
<feature type="non-terminal residue" evidence="3">
    <location>
        <position position="140"/>
    </location>
</feature>
<gene>
    <name evidence="3" type="primary">KTR4</name>
    <name evidence="3" type="ORF">FOL47_005221</name>
</gene>
<evidence type="ECO:0000256" key="2">
    <source>
        <dbReference type="ARBA" id="ARBA00022679"/>
    </source>
</evidence>
<dbReference type="GO" id="GO:0016020">
    <property type="term" value="C:membrane"/>
    <property type="evidence" value="ECO:0007669"/>
    <property type="project" value="InterPro"/>
</dbReference>
<feature type="non-terminal residue" evidence="3">
    <location>
        <position position="1"/>
    </location>
</feature>
<dbReference type="InterPro" id="IPR029044">
    <property type="entry name" value="Nucleotide-diphossugar_trans"/>
</dbReference>
<keyword evidence="2 3" id="KW-0808">Transferase</keyword>
<proteinExistence type="inferred from homology"/>
<dbReference type="Proteomes" id="UP000591131">
    <property type="component" value="Unassembled WGS sequence"/>
</dbReference>
<evidence type="ECO:0000313" key="4">
    <source>
        <dbReference type="Proteomes" id="UP000591131"/>
    </source>
</evidence>
<protein>
    <submittedName>
        <fullName evidence="3">Mannosyltransferase</fullName>
    </submittedName>
</protein>